<keyword evidence="12" id="KW-1185">Reference proteome</keyword>
<reference evidence="11 12" key="1">
    <citation type="submission" date="2019-01" db="EMBL/GenBank/DDBJ databases">
        <title>Draft genome sequences of the type strain Streptomyces sioyaensis DSM 40032 and its novel strain, TM32, a thermotolerant antibiotics-producing actinobacterium.</title>
        <authorList>
            <person name="Nakaew N."/>
            <person name="Lumyong S."/>
            <person name="Sloan W.T."/>
            <person name="Sungthong R."/>
        </authorList>
    </citation>
    <scope>NUCLEOTIDE SEQUENCE [LARGE SCALE GENOMIC DNA]</scope>
    <source>
        <strain evidence="11 12">DSM 40032</strain>
    </source>
</reference>
<accession>A0A4Q1QY77</accession>
<feature type="domain" description="Acyltransferase 3" evidence="10">
    <location>
        <begin position="49"/>
        <end position="393"/>
    </location>
</feature>
<dbReference type="AlphaFoldDB" id="A0A4Q1QY77"/>
<gene>
    <name evidence="11" type="ORF">EST54_23295</name>
</gene>
<evidence type="ECO:0000256" key="1">
    <source>
        <dbReference type="ARBA" id="ARBA00004651"/>
    </source>
</evidence>
<feature type="transmembrane region" description="Helical" evidence="9">
    <location>
        <begin position="71"/>
        <end position="95"/>
    </location>
</feature>
<keyword evidence="7" id="KW-0012">Acyltransferase</keyword>
<feature type="region of interest" description="Disordered" evidence="8">
    <location>
        <begin position="446"/>
        <end position="478"/>
    </location>
</feature>
<keyword evidence="3 11" id="KW-0808">Transferase</keyword>
<evidence type="ECO:0000256" key="6">
    <source>
        <dbReference type="ARBA" id="ARBA00023136"/>
    </source>
</evidence>
<dbReference type="InterPro" id="IPR002656">
    <property type="entry name" value="Acyl_transf_3_dom"/>
</dbReference>
<dbReference type="InterPro" id="IPR050879">
    <property type="entry name" value="Acyltransferase_3"/>
</dbReference>
<feature type="transmembrane region" description="Helical" evidence="9">
    <location>
        <begin position="427"/>
        <end position="445"/>
    </location>
</feature>
<feature type="transmembrane region" description="Helical" evidence="9">
    <location>
        <begin position="179"/>
        <end position="200"/>
    </location>
</feature>
<dbReference type="EMBL" id="SDIF01000077">
    <property type="protein sequence ID" value="RXS64148.1"/>
    <property type="molecule type" value="Genomic_DNA"/>
</dbReference>
<name>A0A4Q1QY77_9ACTN</name>
<evidence type="ECO:0000256" key="8">
    <source>
        <dbReference type="SAM" id="MobiDB-lite"/>
    </source>
</evidence>
<dbReference type="GO" id="GO:0005886">
    <property type="term" value="C:plasma membrane"/>
    <property type="evidence" value="ECO:0007669"/>
    <property type="project" value="UniProtKB-SubCell"/>
</dbReference>
<dbReference type="Pfam" id="PF01757">
    <property type="entry name" value="Acyl_transf_3"/>
    <property type="match status" value="1"/>
</dbReference>
<dbReference type="GO" id="GO:0016747">
    <property type="term" value="F:acyltransferase activity, transferring groups other than amino-acyl groups"/>
    <property type="evidence" value="ECO:0007669"/>
    <property type="project" value="InterPro"/>
</dbReference>
<protein>
    <submittedName>
        <fullName evidence="11">Acetyltransferase</fullName>
    </submittedName>
</protein>
<evidence type="ECO:0000313" key="12">
    <source>
        <dbReference type="Proteomes" id="UP000289482"/>
    </source>
</evidence>
<feature type="transmembrane region" description="Helical" evidence="9">
    <location>
        <begin position="285"/>
        <end position="301"/>
    </location>
</feature>
<keyword evidence="6 9" id="KW-0472">Membrane</keyword>
<evidence type="ECO:0000256" key="4">
    <source>
        <dbReference type="ARBA" id="ARBA00022692"/>
    </source>
</evidence>
<dbReference type="InterPro" id="IPR036514">
    <property type="entry name" value="SGNH_hydro_sf"/>
</dbReference>
<evidence type="ECO:0000256" key="5">
    <source>
        <dbReference type="ARBA" id="ARBA00022989"/>
    </source>
</evidence>
<evidence type="ECO:0000256" key="9">
    <source>
        <dbReference type="SAM" id="Phobius"/>
    </source>
</evidence>
<evidence type="ECO:0000256" key="7">
    <source>
        <dbReference type="ARBA" id="ARBA00023315"/>
    </source>
</evidence>
<dbReference type="GO" id="GO:0009103">
    <property type="term" value="P:lipopolysaccharide biosynthetic process"/>
    <property type="evidence" value="ECO:0007669"/>
    <property type="project" value="TreeGrafter"/>
</dbReference>
<dbReference type="Gene3D" id="3.40.50.1110">
    <property type="entry name" value="SGNH hydrolase"/>
    <property type="match status" value="1"/>
</dbReference>
<feature type="transmembrane region" description="Helical" evidence="9">
    <location>
        <begin position="116"/>
        <end position="135"/>
    </location>
</feature>
<feature type="transmembrane region" description="Helical" evidence="9">
    <location>
        <begin position="246"/>
        <end position="264"/>
    </location>
</feature>
<evidence type="ECO:0000313" key="11">
    <source>
        <dbReference type="EMBL" id="RXS64148.1"/>
    </source>
</evidence>
<sequence>MAMTTSLIEHGSHVHLREECVVKSDDQLRLPEGATRGPRTEPAPRAYAAGLDGLRALAVTAVVIYHVNPAWLPGGFLGVDVFFGLSGYLITHLLITEWQRHGRIDLRGFWLRRARRLLPALAVVLLTATAAAAVWHPNRLESISGSLLSAATFTNNWWQISTHASYFASFGPPPLFEHLWTLSVEEQFYLLWPLTLRALLRLVRGRAARTALVLALVAASATAMALLHEPGVDPSRVYFGTDTHAFPLLIGAALALSRPAASLLPRRYRLQKCCGRLLTLRPVDGVGAAGLLVLAVMAGSVSQNDGLMYPGGFVLVALATGAAVIGSVQPLGALATLLGTSVPRWIGKRSYGIYLWHFPLISLATPDRKTPADAPLNAIAAAVASVALAALSYRWVEQPIRRSGVVAALRRLRDACFSTRAGRTRTAWVTGAVVLACATATALAATSAPTPRGGRGPVAHEPAGRPSPSSPPLAGRTVPAGKVSAIGDSVMVAATPALKETFPDITIDAEVGRQLSAASREVDALKKKGALGDTVIIALGTNGTGGEAALQSAIDAIGPGTRIVLVTCHVGQPWQKSVNNAIDNVAKRHDNVAVADWNKAISGHDDLLAADGVHPGPGGSKIYADTIAAALATLPATPR</sequence>
<organism evidence="11 12">
    <name type="scientific">Streptomyces sioyaensis</name>
    <dbReference type="NCBI Taxonomy" id="67364"/>
    <lineage>
        <taxon>Bacteria</taxon>
        <taxon>Bacillati</taxon>
        <taxon>Actinomycetota</taxon>
        <taxon>Actinomycetes</taxon>
        <taxon>Kitasatosporales</taxon>
        <taxon>Streptomycetaceae</taxon>
        <taxon>Streptomyces</taxon>
    </lineage>
</organism>
<evidence type="ECO:0000256" key="2">
    <source>
        <dbReference type="ARBA" id="ARBA00022475"/>
    </source>
</evidence>
<keyword evidence="4 9" id="KW-0812">Transmembrane</keyword>
<evidence type="ECO:0000256" key="3">
    <source>
        <dbReference type="ARBA" id="ARBA00022679"/>
    </source>
</evidence>
<proteinExistence type="predicted"/>
<dbReference type="PANTHER" id="PTHR23028:SF53">
    <property type="entry name" value="ACYL_TRANSF_3 DOMAIN-CONTAINING PROTEIN"/>
    <property type="match status" value="1"/>
</dbReference>
<keyword evidence="5 9" id="KW-1133">Transmembrane helix</keyword>
<dbReference type="SUPFAM" id="SSF52266">
    <property type="entry name" value="SGNH hydrolase"/>
    <property type="match status" value="1"/>
</dbReference>
<feature type="transmembrane region" description="Helical" evidence="9">
    <location>
        <begin position="207"/>
        <end position="226"/>
    </location>
</feature>
<dbReference type="CDD" id="cd01840">
    <property type="entry name" value="SGNH_hydrolase_yrhL_like"/>
    <property type="match status" value="1"/>
</dbReference>
<feature type="transmembrane region" description="Helical" evidence="9">
    <location>
        <begin position="313"/>
        <end position="338"/>
    </location>
</feature>
<dbReference type="Proteomes" id="UP000289482">
    <property type="component" value="Unassembled WGS sequence"/>
</dbReference>
<evidence type="ECO:0000259" key="10">
    <source>
        <dbReference type="Pfam" id="PF01757"/>
    </source>
</evidence>
<comment type="subcellular location">
    <subcellularLocation>
        <location evidence="1">Cell membrane</location>
        <topology evidence="1">Multi-pass membrane protein</topology>
    </subcellularLocation>
</comment>
<dbReference type="PANTHER" id="PTHR23028">
    <property type="entry name" value="ACETYLTRANSFERASE"/>
    <property type="match status" value="1"/>
</dbReference>
<comment type="caution">
    <text evidence="11">The sequence shown here is derived from an EMBL/GenBank/DDBJ whole genome shotgun (WGS) entry which is preliminary data.</text>
</comment>
<keyword evidence="2" id="KW-1003">Cell membrane</keyword>